<accession>A0A8S5UB93</accession>
<organism evidence="1">
    <name type="scientific">Siphoviridae sp. ct8Cp41</name>
    <dbReference type="NCBI Taxonomy" id="2825358"/>
    <lineage>
        <taxon>Viruses</taxon>
        <taxon>Duplodnaviria</taxon>
        <taxon>Heunggongvirae</taxon>
        <taxon>Uroviricota</taxon>
        <taxon>Caudoviricetes</taxon>
    </lineage>
</organism>
<sequence length="72" mass="8499">MENNEQKWELFPMNVNISLPLEKAKMFIAANFDDFIDYLIGNHGYAVYRYFAERDEQLKGWIREGGMADDAF</sequence>
<evidence type="ECO:0000313" key="1">
    <source>
        <dbReference type="EMBL" id="DAF91666.1"/>
    </source>
</evidence>
<name>A0A8S5UB93_9CAUD</name>
<proteinExistence type="predicted"/>
<reference evidence="1" key="1">
    <citation type="journal article" date="2021" name="Proc. Natl. Acad. Sci. U.S.A.">
        <title>A Catalog of Tens of Thousands of Viruses from Human Metagenomes Reveals Hidden Associations with Chronic Diseases.</title>
        <authorList>
            <person name="Tisza M.J."/>
            <person name="Buck C.B."/>
        </authorList>
    </citation>
    <scope>NUCLEOTIDE SEQUENCE</scope>
    <source>
        <strain evidence="1">Ct8Cp41</strain>
    </source>
</reference>
<protein>
    <submittedName>
        <fullName evidence="1">Uncharacterized protein</fullName>
    </submittedName>
</protein>
<dbReference type="EMBL" id="BK016059">
    <property type="protein sequence ID" value="DAF91666.1"/>
    <property type="molecule type" value="Genomic_DNA"/>
</dbReference>